<accession>A0A543PK04</accession>
<dbReference type="InterPro" id="IPR027417">
    <property type="entry name" value="P-loop_NTPase"/>
</dbReference>
<sequence>MHGGMKIYAGAPAAARQYVEADRGRADDYYLTEGAGVARRFSVAEGRVTELAPLTGDAYETWVGGCDPGTGEPRGQLRGDGRAVRFVEVVVNGPKTWSLAAALHPDIAAAYDAAQARAAGQIVGWLGDHATTRVGPRGGQVQVPVQVAEAVTVAHYTSRAGDPHRHLHLQINARVFAAGKWRGLHTVGVRDSLAAINGIGHAAVACDPQFRAALAAHGYALNTDGEIRQLADFVGAFSARAAQIARNIDRYEWEWAAAHPGESPGPALRRSWDARAWAAGRPDKVLPQPGEDLTARWLAELVALGYRDRNVPIGLAPTPVGGLDREQAVGRVLARLGAARSAWNAADVRGEVEQLLAAAGIVTDPAVRIELAEDLTARAMDRCVPLLDRDSPVGGVPEHIRAWTSGPVLAVEADLTARLACRATERPAGLPYTDATPAVDVAAAASRLDPGQAAAVAALTGQRALVVVEGAAGAGKTTTLAATRTLLAGQGRRLVVVTPTLKAAKVAAAEVGAVAGSAARLAFEYGWRWNADGAWTRLAVGHADPVTGRAYAGPAERARLRAGDLLVVDEAGMLDQDTAGALLTIADECQVRVALLGDRHQLAAVGRGGVLDLAAAQVDPAEHLTLVGVHRFTRTDATGHTTPDTDYADLTLAMRAGTDPGTVFDALLARGQIRLHPDPQALRETLAAVAAHGYTAGERVAVVVATREQAAALNAAIRDRLADGRVDDRRVVVTGAGERIGVGDRIATRRNDRDLAVANRDVWTVTAVGRDGGLLVTPDGTPHVTPAGGALAAVTSAVTPAGTGSRVLPADYVTAHVELAYATTAHGTQGDTVTAAHLVVGEDTGAAGAYVGMTRGRETNTAHLVATDPAQAREQWVAVFARDRADLGPAHAARLAAAETARYATPRPLEQALADLHSAWTAEQGCLDRLASDLPRRDALREIVALESAHANQLTALEARYEQTGIDAHRATARADASGAVLTAETDRIRDTLLGSWDTGRHAARDAAQVVLDGPGRLRLRRAAVNRAGEQLVDWAETWRPYLPAMPTDPQQIARLADRSDDRPRLWTAFEPTPATTPNTPTPSTLSCAGPQPPPRRPTGTPEPRWPTPAASTTSGSPASEPSPGPSTRRSGWPTPTGTSPPITPNWPPSEIASRA</sequence>
<gene>
    <name evidence="3" type="ORF">FHU33_3922</name>
</gene>
<dbReference type="Gene3D" id="2.30.30.940">
    <property type="match status" value="1"/>
</dbReference>
<name>A0A543PK04_9ACTN</name>
<dbReference type="InterPro" id="IPR003593">
    <property type="entry name" value="AAA+_ATPase"/>
</dbReference>
<dbReference type="Gene3D" id="3.40.50.300">
    <property type="entry name" value="P-loop containing nucleotide triphosphate hydrolases"/>
    <property type="match status" value="2"/>
</dbReference>
<protein>
    <submittedName>
        <fullName evidence="3">AAA domain-containing protein</fullName>
    </submittedName>
</protein>
<proteinExistence type="predicted"/>
<evidence type="ECO:0000313" key="4">
    <source>
        <dbReference type="Proteomes" id="UP000319865"/>
    </source>
</evidence>
<dbReference type="SMART" id="SM00382">
    <property type="entry name" value="AAA"/>
    <property type="match status" value="1"/>
</dbReference>
<feature type="domain" description="AAA+ ATPase" evidence="2">
    <location>
        <begin position="462"/>
        <end position="727"/>
    </location>
</feature>
<feature type="compositionally biased region" description="Low complexity" evidence="1">
    <location>
        <begin position="1072"/>
        <end position="1085"/>
    </location>
</feature>
<dbReference type="EMBL" id="VFQE01000001">
    <property type="protein sequence ID" value="TQN44420.1"/>
    <property type="molecule type" value="Genomic_DNA"/>
</dbReference>
<organism evidence="3 4">
    <name type="scientific">Blastococcus colisei</name>
    <dbReference type="NCBI Taxonomy" id="1564162"/>
    <lineage>
        <taxon>Bacteria</taxon>
        <taxon>Bacillati</taxon>
        <taxon>Actinomycetota</taxon>
        <taxon>Actinomycetes</taxon>
        <taxon>Geodermatophilales</taxon>
        <taxon>Geodermatophilaceae</taxon>
        <taxon>Blastococcus</taxon>
    </lineage>
</organism>
<dbReference type="Proteomes" id="UP000319865">
    <property type="component" value="Unassembled WGS sequence"/>
</dbReference>
<dbReference type="AlphaFoldDB" id="A0A543PK04"/>
<evidence type="ECO:0000256" key="1">
    <source>
        <dbReference type="SAM" id="MobiDB-lite"/>
    </source>
</evidence>
<feature type="compositionally biased region" description="Low complexity" evidence="1">
    <location>
        <begin position="1098"/>
        <end position="1141"/>
    </location>
</feature>
<dbReference type="InterPro" id="IPR014862">
    <property type="entry name" value="TrwC"/>
</dbReference>
<dbReference type="SUPFAM" id="SSF55464">
    <property type="entry name" value="Origin of replication-binding domain, RBD-like"/>
    <property type="match status" value="1"/>
</dbReference>
<reference evidence="3 4" key="1">
    <citation type="submission" date="2019-06" db="EMBL/GenBank/DDBJ databases">
        <title>Sequencing the genomes of 1000 actinobacteria strains.</title>
        <authorList>
            <person name="Klenk H.-P."/>
        </authorList>
    </citation>
    <scope>NUCLEOTIDE SEQUENCE [LARGE SCALE GENOMIC DNA]</scope>
    <source>
        <strain evidence="3 4">DSM 46837</strain>
    </source>
</reference>
<dbReference type="SUPFAM" id="SSF52540">
    <property type="entry name" value="P-loop containing nucleoside triphosphate hydrolases"/>
    <property type="match status" value="1"/>
</dbReference>
<dbReference type="NCBIfam" id="NF041492">
    <property type="entry name" value="MobF"/>
    <property type="match status" value="1"/>
</dbReference>
<dbReference type="Pfam" id="PF08751">
    <property type="entry name" value="TrwC"/>
    <property type="match status" value="1"/>
</dbReference>
<evidence type="ECO:0000259" key="2">
    <source>
        <dbReference type="SMART" id="SM00382"/>
    </source>
</evidence>
<keyword evidence="4" id="KW-1185">Reference proteome</keyword>
<feature type="region of interest" description="Disordered" evidence="1">
    <location>
        <begin position="1068"/>
        <end position="1156"/>
    </location>
</feature>
<evidence type="ECO:0000313" key="3">
    <source>
        <dbReference type="EMBL" id="TQN44420.1"/>
    </source>
</evidence>
<dbReference type="Pfam" id="PF13604">
    <property type="entry name" value="AAA_30"/>
    <property type="match status" value="1"/>
</dbReference>
<comment type="caution">
    <text evidence="3">The sequence shown here is derived from an EMBL/GenBank/DDBJ whole genome shotgun (WGS) entry which is preliminary data.</text>
</comment>